<dbReference type="HOGENOM" id="CLU_2895747_0_0_6"/>
<evidence type="ECO:0000313" key="2">
    <source>
        <dbReference type="Proteomes" id="UP000014585"/>
    </source>
</evidence>
<dbReference type="AlphaFoldDB" id="S3J723"/>
<protein>
    <submittedName>
        <fullName evidence="1">Uncharacterized protein</fullName>
    </submittedName>
</protein>
<proteinExistence type="predicted"/>
<reference evidence="1 2" key="1">
    <citation type="submission" date="2013-04" db="EMBL/GenBank/DDBJ databases">
        <authorList>
            <person name="Weinstock G."/>
            <person name="Sodergren E."/>
            <person name="Lobos E.A."/>
            <person name="Fulton L."/>
            <person name="Fulton R."/>
            <person name="Courtney L."/>
            <person name="Fronick C."/>
            <person name="O'Laughlin M."/>
            <person name="Godfrey J."/>
            <person name="Wilson R.M."/>
            <person name="Miner T."/>
            <person name="Farmer C."/>
            <person name="Delehaunty K."/>
            <person name="Cordes M."/>
            <person name="Minx P."/>
            <person name="Tomlinson C."/>
            <person name="Chen J."/>
            <person name="Wollam A."/>
            <person name="Pepin K.H."/>
            <person name="Palsikar V.B."/>
            <person name="Zhang X."/>
            <person name="Suruliraj S."/>
            <person name="Perna N.T."/>
            <person name="Plunkett G."/>
            <person name="Warren W."/>
            <person name="Mitreva M."/>
            <person name="Mardis E.R."/>
            <person name="Wilson R.K."/>
        </authorList>
    </citation>
    <scope>NUCLEOTIDE SEQUENCE [LARGE SCALE GENOMIC DNA]</scope>
    <source>
        <strain evidence="1 2">DSM 4568</strain>
    </source>
</reference>
<dbReference type="EMBL" id="ATDT01000003">
    <property type="protein sequence ID" value="EPF20421.1"/>
    <property type="molecule type" value="Genomic_DNA"/>
</dbReference>
<dbReference type="STRING" id="566551.HMPREF0201_00147"/>
<name>S3J723_9ENTR</name>
<dbReference type="Proteomes" id="UP000014585">
    <property type="component" value="Unassembled WGS sequence"/>
</dbReference>
<organism evidence="1 2">
    <name type="scientific">Cedecea davisae DSM 4568</name>
    <dbReference type="NCBI Taxonomy" id="566551"/>
    <lineage>
        <taxon>Bacteria</taxon>
        <taxon>Pseudomonadati</taxon>
        <taxon>Pseudomonadota</taxon>
        <taxon>Gammaproteobacteria</taxon>
        <taxon>Enterobacterales</taxon>
        <taxon>Enterobacteriaceae</taxon>
        <taxon>Cedecea</taxon>
    </lineage>
</organism>
<comment type="caution">
    <text evidence="1">The sequence shown here is derived from an EMBL/GenBank/DDBJ whole genome shotgun (WGS) entry which is preliminary data.</text>
</comment>
<evidence type="ECO:0000313" key="1">
    <source>
        <dbReference type="EMBL" id="EPF20421.1"/>
    </source>
</evidence>
<accession>S3J723</accession>
<gene>
    <name evidence="1" type="ORF">HMPREF0201_00147</name>
</gene>
<sequence length="62" mass="7514">MLVDIPAAQHKKIFFITFPSENQRGVRNTRQNIFWVVAKKATREGQHRFVFNGWYFWRECVI</sequence>